<dbReference type="EMBL" id="FOKC01000011">
    <property type="protein sequence ID" value="SFB42481.1"/>
    <property type="molecule type" value="Genomic_DNA"/>
</dbReference>
<evidence type="ECO:0000256" key="4">
    <source>
        <dbReference type="ARBA" id="ARBA00022692"/>
    </source>
</evidence>
<keyword evidence="4 13" id="KW-0812">Transmembrane</keyword>
<evidence type="ECO:0000256" key="6">
    <source>
        <dbReference type="ARBA" id="ARBA00022989"/>
    </source>
</evidence>
<dbReference type="InterPro" id="IPR044021">
    <property type="entry name" value="CrtO"/>
</dbReference>
<sequence>MLRLLMPQWLTILVDILAWGVFHAATGYAAHRLGDRRLSRDGWLLRPRAFEADGRWYRRRLRIHRWKDRLPEAGALFDGGISKRELPSHDADGLEVFVRETRRAELAHWWAMCCSPLFLIWNPPLAAALLVAYGVLVNLPFIVIQRYNRARTRSLITRLERRRSVR</sequence>
<name>A0A1I1AWQ3_9ACTN</name>
<dbReference type="Pfam" id="PF18927">
    <property type="entry name" value="CrtO"/>
    <property type="match status" value="1"/>
</dbReference>
<organism evidence="15 16">
    <name type="scientific">Nocardioides alpinus</name>
    <dbReference type="NCBI Taxonomy" id="748909"/>
    <lineage>
        <taxon>Bacteria</taxon>
        <taxon>Bacillati</taxon>
        <taxon>Actinomycetota</taxon>
        <taxon>Actinomycetes</taxon>
        <taxon>Propionibacteriales</taxon>
        <taxon>Nocardioidaceae</taxon>
        <taxon>Nocardioides</taxon>
    </lineage>
</organism>
<keyword evidence="17" id="KW-1185">Reference proteome</keyword>
<protein>
    <recommendedName>
        <fullName evidence="11">Glycosyl-4,4'-diaponeurosporenoate acyltransferase</fullName>
    </recommendedName>
</protein>
<keyword evidence="5" id="KW-0732">Signal</keyword>
<keyword evidence="8 15" id="KW-0012">Acyltransferase</keyword>
<comment type="similarity">
    <text evidence="10">Belongs to the acyltransferase CrtO family.</text>
</comment>
<evidence type="ECO:0000256" key="8">
    <source>
        <dbReference type="ARBA" id="ARBA00023315"/>
    </source>
</evidence>
<evidence type="ECO:0000256" key="12">
    <source>
        <dbReference type="ARBA" id="ARBA00025324"/>
    </source>
</evidence>
<proteinExistence type="inferred from homology"/>
<keyword evidence="7 13" id="KW-0472">Membrane</keyword>
<dbReference type="EMBL" id="PJBV01000016">
    <property type="protein sequence ID" value="PKH40969.1"/>
    <property type="molecule type" value="Genomic_DNA"/>
</dbReference>
<evidence type="ECO:0000256" key="7">
    <source>
        <dbReference type="ARBA" id="ARBA00023136"/>
    </source>
</evidence>
<evidence type="ECO:0000313" key="17">
    <source>
        <dbReference type="Proteomes" id="UP000233565"/>
    </source>
</evidence>
<dbReference type="Proteomes" id="UP000199113">
    <property type="component" value="Unassembled WGS sequence"/>
</dbReference>
<evidence type="ECO:0000256" key="1">
    <source>
        <dbReference type="ARBA" id="ARBA00004162"/>
    </source>
</evidence>
<evidence type="ECO:0000256" key="2">
    <source>
        <dbReference type="ARBA" id="ARBA00022475"/>
    </source>
</evidence>
<dbReference type="Proteomes" id="UP000233565">
    <property type="component" value="Unassembled WGS sequence"/>
</dbReference>
<reference evidence="15" key="1">
    <citation type="submission" date="2016-10" db="EMBL/GenBank/DDBJ databases">
        <authorList>
            <person name="de Groot N.N."/>
        </authorList>
    </citation>
    <scope>NUCLEOTIDE SEQUENCE [LARGE SCALE GENOMIC DNA]</scope>
    <source>
        <strain evidence="15">CGMCC 1.10697</strain>
    </source>
</reference>
<feature type="transmembrane region" description="Helical" evidence="13">
    <location>
        <begin position="125"/>
        <end position="144"/>
    </location>
</feature>
<comment type="pathway">
    <text evidence="9">Carotenoid biosynthesis; staphyloxanthin biosynthesis; staphyloxanthin from farnesyl diphosphate: step 5/5.</text>
</comment>
<evidence type="ECO:0000256" key="9">
    <source>
        <dbReference type="ARBA" id="ARBA00023588"/>
    </source>
</evidence>
<evidence type="ECO:0000313" key="14">
    <source>
        <dbReference type="EMBL" id="PKH40969.1"/>
    </source>
</evidence>
<comment type="function">
    <text evidence="12">Catalyzes the acylation of glycosyl-4,4'-diaponeurosporenoate, i.e. the esterification of glucose at the C6'' position with the carboxyl group of the C(15) fatty acid 12-methyltetradecanoic acid, to yield staphyloxanthin. This is the last step in the biosynthesis of this orange pigment, present in most staphylococci strains.</text>
</comment>
<accession>A0A1I1AWQ3</accession>
<dbReference type="GO" id="GO:0005886">
    <property type="term" value="C:plasma membrane"/>
    <property type="evidence" value="ECO:0007669"/>
    <property type="project" value="UniProtKB-SubCell"/>
</dbReference>
<evidence type="ECO:0000313" key="16">
    <source>
        <dbReference type="Proteomes" id="UP000199113"/>
    </source>
</evidence>
<dbReference type="GO" id="GO:0016746">
    <property type="term" value="F:acyltransferase activity"/>
    <property type="evidence" value="ECO:0007669"/>
    <property type="project" value="UniProtKB-KW"/>
</dbReference>
<reference evidence="14 17" key="2">
    <citation type="submission" date="2017-12" db="EMBL/GenBank/DDBJ databases">
        <title>Pharmacopeia of the Arctic Ocean.</title>
        <authorList>
            <person name="Collins E."/>
            <person name="Ducluzeau A.-L."/>
        </authorList>
    </citation>
    <scope>NUCLEOTIDE SEQUENCE [LARGE SCALE GENOMIC DNA]</scope>
    <source>
        <strain evidence="14 17">DSM 23325</strain>
    </source>
</reference>
<evidence type="ECO:0000256" key="13">
    <source>
        <dbReference type="SAM" id="Phobius"/>
    </source>
</evidence>
<dbReference type="RefSeq" id="WP_091200953.1">
    <property type="nucleotide sequence ID" value="NZ_FOKC01000011.1"/>
</dbReference>
<evidence type="ECO:0000313" key="15">
    <source>
        <dbReference type="EMBL" id="SFB42481.1"/>
    </source>
</evidence>
<keyword evidence="2" id="KW-1003">Cell membrane</keyword>
<evidence type="ECO:0000256" key="11">
    <source>
        <dbReference type="ARBA" id="ARBA00023667"/>
    </source>
</evidence>
<evidence type="ECO:0000256" key="10">
    <source>
        <dbReference type="ARBA" id="ARBA00023603"/>
    </source>
</evidence>
<gene>
    <name evidence="14" type="ORF">CXG46_10965</name>
    <name evidence="15" type="ORF">SAMN05192575_111101</name>
</gene>
<dbReference type="STRING" id="748909.SAMN05192575_111101"/>
<comment type="subcellular location">
    <subcellularLocation>
        <location evidence="1">Cell membrane</location>
        <topology evidence="1">Single-pass membrane protein</topology>
    </subcellularLocation>
</comment>
<dbReference type="AlphaFoldDB" id="A0A1I1AWQ3"/>
<evidence type="ECO:0000256" key="5">
    <source>
        <dbReference type="ARBA" id="ARBA00022729"/>
    </source>
</evidence>
<dbReference type="UniPathway" id="UPA00029">
    <property type="reaction ID" value="UER00560"/>
</dbReference>
<keyword evidence="6 13" id="KW-1133">Transmembrane helix</keyword>
<keyword evidence="3 15" id="KW-0808">Transferase</keyword>
<evidence type="ECO:0000256" key="3">
    <source>
        <dbReference type="ARBA" id="ARBA00022679"/>
    </source>
</evidence>